<dbReference type="InterPro" id="IPR000415">
    <property type="entry name" value="Nitroreductase-like"/>
</dbReference>
<dbReference type="Proteomes" id="UP000067738">
    <property type="component" value="Chromosome"/>
</dbReference>
<protein>
    <submittedName>
        <fullName evidence="2">Uncharacterized protein</fullName>
    </submittedName>
</protein>
<organism evidence="2 3">
    <name type="scientific">Methanobrevibacter millerae</name>
    <dbReference type="NCBI Taxonomy" id="230361"/>
    <lineage>
        <taxon>Archaea</taxon>
        <taxon>Methanobacteriati</taxon>
        <taxon>Methanobacteriota</taxon>
        <taxon>Methanomada group</taxon>
        <taxon>Methanobacteria</taxon>
        <taxon>Methanobacteriales</taxon>
        <taxon>Methanobacteriaceae</taxon>
        <taxon>Methanobrevibacter</taxon>
    </lineage>
</organism>
<dbReference type="KEGG" id="mmil:sm9_1102"/>
<keyword evidence="1" id="KW-0812">Transmembrane</keyword>
<name>A0A0U3DSI6_9EURY</name>
<dbReference type="EMBL" id="CP011266">
    <property type="protein sequence ID" value="ALT68890.1"/>
    <property type="molecule type" value="Genomic_DNA"/>
</dbReference>
<dbReference type="SUPFAM" id="SSF55469">
    <property type="entry name" value="FMN-dependent nitroreductase-like"/>
    <property type="match status" value="1"/>
</dbReference>
<evidence type="ECO:0000313" key="2">
    <source>
        <dbReference type="EMBL" id="ALT68890.1"/>
    </source>
</evidence>
<dbReference type="GO" id="GO:0016491">
    <property type="term" value="F:oxidoreductase activity"/>
    <property type="evidence" value="ECO:0007669"/>
    <property type="project" value="InterPro"/>
</dbReference>
<accession>A0A0U3DSI6</accession>
<evidence type="ECO:0000256" key="1">
    <source>
        <dbReference type="SAM" id="Phobius"/>
    </source>
</evidence>
<proteinExistence type="predicted"/>
<reference evidence="2 3" key="1">
    <citation type="submission" date="2015-04" db="EMBL/GenBank/DDBJ databases">
        <title>The complete genome sequence of the rumen methanogen Methanobrevibacter millerae SM9.</title>
        <authorList>
            <person name="Leahy S.C."/>
            <person name="Kelly W.J."/>
            <person name="Pacheco D.M."/>
            <person name="Li D."/>
            <person name="Altermann E."/>
            <person name="Attwood G.T."/>
        </authorList>
    </citation>
    <scope>NUCLEOTIDE SEQUENCE [LARGE SCALE GENOMIC DNA]</scope>
    <source>
        <strain evidence="2 3">SM9</strain>
    </source>
</reference>
<sequence>MASIVNGFITETSKSDIWKIIFYSNIILLNMNLIDLMYKRRSTRKFSDEEISK</sequence>
<dbReference type="PATRIC" id="fig|230361.4.peg.1136"/>
<feature type="transmembrane region" description="Helical" evidence="1">
    <location>
        <begin position="20"/>
        <end position="38"/>
    </location>
</feature>
<evidence type="ECO:0000313" key="3">
    <source>
        <dbReference type="Proteomes" id="UP000067738"/>
    </source>
</evidence>
<keyword evidence="1" id="KW-0472">Membrane</keyword>
<dbReference type="AlphaFoldDB" id="A0A0U3DSI6"/>
<keyword evidence="3" id="KW-1185">Reference proteome</keyword>
<gene>
    <name evidence="2" type="ORF">sm9_1102</name>
</gene>
<keyword evidence="1" id="KW-1133">Transmembrane helix</keyword>